<evidence type="ECO:0000313" key="3">
    <source>
        <dbReference type="Proteomes" id="UP001369815"/>
    </source>
</evidence>
<protein>
    <recommendedName>
        <fullName evidence="1">Heterokaryon incompatibility domain-containing protein</fullName>
    </recommendedName>
</protein>
<name>A0AAX6M7L1_9PEZI</name>
<dbReference type="AlphaFoldDB" id="A0AAX6M7L1"/>
<reference evidence="2 3" key="1">
    <citation type="journal article" date="2024" name="Front Chem Biol">
        <title>Unveiling the potential of Daldinia eschscholtzii MFLUCC 19-0629 through bioactivity and bioinformatics studies for enhanced sustainable agriculture production.</title>
        <authorList>
            <person name="Brooks S."/>
            <person name="Weaver J.A."/>
            <person name="Klomchit A."/>
            <person name="Alharthi S.A."/>
            <person name="Onlamun T."/>
            <person name="Nurani R."/>
            <person name="Vong T.K."/>
            <person name="Alberti F."/>
            <person name="Greco C."/>
        </authorList>
    </citation>
    <scope>NUCLEOTIDE SEQUENCE [LARGE SCALE GENOMIC DNA]</scope>
    <source>
        <strain evidence="2">MFLUCC 19-0629</strain>
    </source>
</reference>
<sequence>MDCGICNKFKGKWAIKSRLDPTNPRRLNRNHTNPRFTWNELEQSAKSCHCCHIILSGCRGCFQQHQISEQDILEASLRFCYPSWIETKDEDHADKELVFYMVDGRRFEIEIFATGDEDCQIPDEWDYIPVSQRVPPRTDSSETLVKIENWISECIATHDFCNSSEIPQLPKRVVDVDSDSEVIRLVEPGDVRSKYLCLSHCWGLEQIITTTTQTLAERKKAIAWKELSKTFQDAIIITRALGFKFIWIDSLCIIQNDLRDWEIESAKMASIYSKAQITIAATHSANGHGGLFATHRDFQVSGRTPKGEDYCLYFRAWVYQERMLSTRVVHFGWYEVFFECKADIECECEGIAFHGSSTAPIALMKVEHTHALDDFDYGQLTEREVSYLAGLWEETLSDNLLWRVMARKSKKFRPHPPNAPTWSWASVETTVLYWDEILFSHPEGSSILEERPPYEHFTRIERCEVERTSVDEYGSISHGLHDSPALRLAQSPRETAANATLGFQKLVTLSNKPSWRTRGLEAAAKLSGLEFTIPPQGQNSDELVEAFQKIGADKKGAKLPAPGSAKAWLAHVDLLKYVIASGYETAFIVEEDVDWDVRIKAEMKLVSDNVRVYAGVAEDDPTPFGTDWDVLWLGHCGSSITDDLPPPRVFADDSRCETTLYSGWSKRYLRERLAEGHRQVQAADLTVCTFGYGVTKRGAKKMVPLLSRGGNEAFDVALSGYCKNEKLKCIVVNPQLFNHYEPPANLGYVSDVHVGDGHKEGSDDSRFESSKGTTGNIMKSVKCEALFHDTCMRPPSEI</sequence>
<dbReference type="InterPro" id="IPR010730">
    <property type="entry name" value="HET"/>
</dbReference>
<feature type="domain" description="Heterokaryon incompatibility" evidence="1">
    <location>
        <begin position="195"/>
        <end position="295"/>
    </location>
</feature>
<dbReference type="EMBL" id="JBANMG010000010">
    <property type="protein sequence ID" value="KAK6948367.1"/>
    <property type="molecule type" value="Genomic_DNA"/>
</dbReference>
<dbReference type="PANTHER" id="PTHR33112">
    <property type="entry name" value="DOMAIN PROTEIN, PUTATIVE-RELATED"/>
    <property type="match status" value="1"/>
</dbReference>
<comment type="caution">
    <text evidence="2">The sequence shown here is derived from an EMBL/GenBank/DDBJ whole genome shotgun (WGS) entry which is preliminary data.</text>
</comment>
<evidence type="ECO:0000259" key="1">
    <source>
        <dbReference type="Pfam" id="PF06985"/>
    </source>
</evidence>
<keyword evidence="3" id="KW-1185">Reference proteome</keyword>
<gene>
    <name evidence="2" type="ORF">Daesc_010133</name>
</gene>
<organism evidence="2 3">
    <name type="scientific">Daldinia eschscholtzii</name>
    <dbReference type="NCBI Taxonomy" id="292717"/>
    <lineage>
        <taxon>Eukaryota</taxon>
        <taxon>Fungi</taxon>
        <taxon>Dikarya</taxon>
        <taxon>Ascomycota</taxon>
        <taxon>Pezizomycotina</taxon>
        <taxon>Sordariomycetes</taxon>
        <taxon>Xylariomycetidae</taxon>
        <taxon>Xylariales</taxon>
        <taxon>Hypoxylaceae</taxon>
        <taxon>Daldinia</taxon>
    </lineage>
</organism>
<dbReference type="Pfam" id="PF06985">
    <property type="entry name" value="HET"/>
    <property type="match status" value="1"/>
</dbReference>
<dbReference type="Proteomes" id="UP001369815">
    <property type="component" value="Unassembled WGS sequence"/>
</dbReference>
<proteinExistence type="predicted"/>
<evidence type="ECO:0000313" key="2">
    <source>
        <dbReference type="EMBL" id="KAK6948367.1"/>
    </source>
</evidence>
<dbReference type="PANTHER" id="PTHR33112:SF13">
    <property type="entry name" value="HETEROKARYON INCOMPATIBILITY DOMAIN-CONTAINING PROTEIN"/>
    <property type="match status" value="1"/>
</dbReference>
<accession>A0AAX6M7L1</accession>